<evidence type="ECO:0000313" key="5">
    <source>
        <dbReference type="Proteomes" id="UP000650628"/>
    </source>
</evidence>
<dbReference type="PRINTS" id="PR00420">
    <property type="entry name" value="RNGMNOXGNASE"/>
</dbReference>
<dbReference type="PANTHER" id="PTHR13789">
    <property type="entry name" value="MONOOXYGENASE"/>
    <property type="match status" value="1"/>
</dbReference>
<dbReference type="InterPro" id="IPR050493">
    <property type="entry name" value="FAD-dep_Monooxygenase_BioMet"/>
</dbReference>
<gene>
    <name evidence="4" type="ORF">Pmi06nite_47120</name>
</gene>
<reference evidence="4 5" key="1">
    <citation type="submission" date="2021-01" db="EMBL/GenBank/DDBJ databases">
        <title>Whole genome shotgun sequence of Planotetraspora mira NBRC 15435.</title>
        <authorList>
            <person name="Komaki H."/>
            <person name="Tamura T."/>
        </authorList>
    </citation>
    <scope>NUCLEOTIDE SEQUENCE [LARGE SCALE GENOMIC DNA]</scope>
    <source>
        <strain evidence="4 5">NBRC 15435</strain>
    </source>
</reference>
<dbReference type="EMBL" id="BOOO01000024">
    <property type="protein sequence ID" value="GII31270.1"/>
    <property type="molecule type" value="Genomic_DNA"/>
</dbReference>
<accession>A0A8J3TQL3</accession>
<evidence type="ECO:0000256" key="1">
    <source>
        <dbReference type="ARBA" id="ARBA00023002"/>
    </source>
</evidence>
<evidence type="ECO:0000259" key="3">
    <source>
        <dbReference type="Pfam" id="PF01494"/>
    </source>
</evidence>
<dbReference type="Proteomes" id="UP000650628">
    <property type="component" value="Unassembled WGS sequence"/>
</dbReference>
<sequence length="394" mass="41448">MDVIVAGGGVAGAASAIALRRIGAEVTLYEAYADPAGQVGSFLSLAGNGLRGIDALGCLEQVQRAGFAVPAQRMVSGSGRTLGETPRGRMSGDPLLSVTLMRGHLVEALRDHAQRAGVRIVTDHRLVGATPIGAGVRAEFADGSSVSADLLVGADGLWSATRSVLDPDAPRPVYGGLYSVSGVAEGVPGVTGEPAMFTMVFARNGVFIHLPAPDGTIWWSAQVIAPRQPELAGVGEQEWLQRLAGLYRHERLPLSIIEATTRLHRPTLMHVLAEVPTWHDDRIVLVGDAAHPVGAGQGASMAIEDAVVLAQALAGEDSTAAALAAYDRLRRARVGKMVKMAAANRDAKKSGPIGRRLRDALMLIGTRLFYEKATSWLYTHDLGTLPEVTEGAAR</sequence>
<dbReference type="InterPro" id="IPR002938">
    <property type="entry name" value="FAD-bd"/>
</dbReference>
<keyword evidence="2" id="KW-0503">Monooxygenase</keyword>
<dbReference type="AlphaFoldDB" id="A0A8J3TQL3"/>
<proteinExistence type="predicted"/>
<dbReference type="GO" id="GO:0071949">
    <property type="term" value="F:FAD binding"/>
    <property type="evidence" value="ECO:0007669"/>
    <property type="project" value="InterPro"/>
</dbReference>
<organism evidence="4 5">
    <name type="scientific">Planotetraspora mira</name>
    <dbReference type="NCBI Taxonomy" id="58121"/>
    <lineage>
        <taxon>Bacteria</taxon>
        <taxon>Bacillati</taxon>
        <taxon>Actinomycetota</taxon>
        <taxon>Actinomycetes</taxon>
        <taxon>Streptosporangiales</taxon>
        <taxon>Streptosporangiaceae</taxon>
        <taxon>Planotetraspora</taxon>
    </lineage>
</organism>
<dbReference type="GO" id="GO:0004497">
    <property type="term" value="F:monooxygenase activity"/>
    <property type="evidence" value="ECO:0007669"/>
    <property type="project" value="UniProtKB-KW"/>
</dbReference>
<keyword evidence="1" id="KW-0560">Oxidoreductase</keyword>
<dbReference type="Pfam" id="PF01494">
    <property type="entry name" value="FAD_binding_3"/>
    <property type="match status" value="1"/>
</dbReference>
<feature type="domain" description="FAD-binding" evidence="3">
    <location>
        <begin position="2"/>
        <end position="339"/>
    </location>
</feature>
<keyword evidence="5" id="KW-1185">Reference proteome</keyword>
<name>A0A8J3TQL3_9ACTN</name>
<dbReference type="RefSeq" id="WP_203955188.1">
    <property type="nucleotide sequence ID" value="NZ_BOOO01000024.1"/>
</dbReference>
<evidence type="ECO:0000256" key="2">
    <source>
        <dbReference type="ARBA" id="ARBA00023033"/>
    </source>
</evidence>
<dbReference type="PANTHER" id="PTHR13789:SF309">
    <property type="entry name" value="PUTATIVE (AFU_ORTHOLOGUE AFUA_6G14510)-RELATED"/>
    <property type="match status" value="1"/>
</dbReference>
<dbReference type="Gene3D" id="3.50.50.60">
    <property type="entry name" value="FAD/NAD(P)-binding domain"/>
    <property type="match status" value="1"/>
</dbReference>
<evidence type="ECO:0000313" key="4">
    <source>
        <dbReference type="EMBL" id="GII31270.1"/>
    </source>
</evidence>
<dbReference type="InterPro" id="IPR036188">
    <property type="entry name" value="FAD/NAD-bd_sf"/>
</dbReference>
<dbReference type="SUPFAM" id="SSF51905">
    <property type="entry name" value="FAD/NAD(P)-binding domain"/>
    <property type="match status" value="1"/>
</dbReference>
<comment type="caution">
    <text evidence="4">The sequence shown here is derived from an EMBL/GenBank/DDBJ whole genome shotgun (WGS) entry which is preliminary data.</text>
</comment>
<protein>
    <submittedName>
        <fullName evidence="4">FAD-dependent oxidoreductase</fullName>
    </submittedName>
</protein>